<dbReference type="EMBL" id="BMIQ01000003">
    <property type="protein sequence ID" value="GGE01843.1"/>
    <property type="molecule type" value="Genomic_DNA"/>
</dbReference>
<dbReference type="CDD" id="cd00198">
    <property type="entry name" value="vWFA"/>
    <property type="match status" value="1"/>
</dbReference>
<proteinExistence type="predicted"/>
<dbReference type="RefSeq" id="WP_188908222.1">
    <property type="nucleotide sequence ID" value="NZ_BMIQ01000003.1"/>
</dbReference>
<gene>
    <name evidence="1" type="ORF">GCM10011390_20860</name>
</gene>
<evidence type="ECO:0000313" key="2">
    <source>
        <dbReference type="Proteomes" id="UP000644699"/>
    </source>
</evidence>
<name>A0A917E550_9HYPH</name>
<dbReference type="Proteomes" id="UP000644699">
    <property type="component" value="Unassembled WGS sequence"/>
</dbReference>
<organism evidence="1 2">
    <name type="scientific">Aureimonas endophytica</name>
    <dbReference type="NCBI Taxonomy" id="2027858"/>
    <lineage>
        <taxon>Bacteria</taxon>
        <taxon>Pseudomonadati</taxon>
        <taxon>Pseudomonadota</taxon>
        <taxon>Alphaproteobacteria</taxon>
        <taxon>Hyphomicrobiales</taxon>
        <taxon>Aurantimonadaceae</taxon>
        <taxon>Aureimonas</taxon>
    </lineage>
</organism>
<dbReference type="InterPro" id="IPR036465">
    <property type="entry name" value="vWFA_dom_sf"/>
</dbReference>
<dbReference type="SUPFAM" id="SSF53300">
    <property type="entry name" value="vWA-like"/>
    <property type="match status" value="1"/>
</dbReference>
<comment type="caution">
    <text evidence="1">The sequence shown here is derived from an EMBL/GenBank/DDBJ whole genome shotgun (WGS) entry which is preliminary data.</text>
</comment>
<accession>A0A917E550</accession>
<reference evidence="1" key="2">
    <citation type="submission" date="2020-09" db="EMBL/GenBank/DDBJ databases">
        <authorList>
            <person name="Sun Q."/>
            <person name="Zhou Y."/>
        </authorList>
    </citation>
    <scope>NUCLEOTIDE SEQUENCE</scope>
    <source>
        <strain evidence="1">CGMCC 1.15367</strain>
    </source>
</reference>
<protein>
    <submittedName>
        <fullName evidence="1">Uncharacterized protein</fullName>
    </submittedName>
</protein>
<sequence length="206" mass="21561">MTKALTNPLAAIVKAAAQSLPATSGATAREAERLARETNALVILADVSLSKNERAGGRRRIDILTDALTHILPDLPEAHRIVFSGAPRALAPTEALPEPHGGTAMHLAIEAAARHRPMKTVLITDGEPDDRQRTLTAATTLTGTMDVIYCGDDGNADAIGFLRTLAAQVGGRVVVHDLSRTSAKAGARLLELSMRATLALPAPADS</sequence>
<evidence type="ECO:0000313" key="1">
    <source>
        <dbReference type="EMBL" id="GGE01843.1"/>
    </source>
</evidence>
<keyword evidence="2" id="KW-1185">Reference proteome</keyword>
<dbReference type="Gene3D" id="3.40.50.410">
    <property type="entry name" value="von Willebrand factor, type A domain"/>
    <property type="match status" value="1"/>
</dbReference>
<reference evidence="1" key="1">
    <citation type="journal article" date="2014" name="Int. J. Syst. Evol. Microbiol.">
        <title>Complete genome sequence of Corynebacterium casei LMG S-19264T (=DSM 44701T), isolated from a smear-ripened cheese.</title>
        <authorList>
            <consortium name="US DOE Joint Genome Institute (JGI-PGF)"/>
            <person name="Walter F."/>
            <person name="Albersmeier A."/>
            <person name="Kalinowski J."/>
            <person name="Ruckert C."/>
        </authorList>
    </citation>
    <scope>NUCLEOTIDE SEQUENCE</scope>
    <source>
        <strain evidence="1">CGMCC 1.15367</strain>
    </source>
</reference>
<dbReference type="AlphaFoldDB" id="A0A917E550"/>